<dbReference type="PROSITE" id="PS51318">
    <property type="entry name" value="TAT"/>
    <property type="match status" value="1"/>
</dbReference>
<dbReference type="STRING" id="648782.SAMN04488554_1750"/>
<keyword evidence="7" id="KW-0813">Transport</keyword>
<evidence type="ECO:0000256" key="6">
    <source>
        <dbReference type="SAM" id="MobiDB-lite"/>
    </source>
</evidence>
<dbReference type="InterPro" id="IPR006311">
    <property type="entry name" value="TAT_signal"/>
</dbReference>
<gene>
    <name evidence="7" type="ORF">SAMN04488554_1750</name>
</gene>
<feature type="compositionally biased region" description="Polar residues" evidence="6">
    <location>
        <begin position="11"/>
        <end position="21"/>
    </location>
</feature>
<dbReference type="RefSeq" id="WP_139177685.1">
    <property type="nucleotide sequence ID" value="NZ_FNTX01000001.1"/>
</dbReference>
<dbReference type="InterPro" id="IPR050490">
    <property type="entry name" value="Bact_solute-bd_prot1"/>
</dbReference>
<evidence type="ECO:0000256" key="3">
    <source>
        <dbReference type="ARBA" id="ARBA00023136"/>
    </source>
</evidence>
<dbReference type="PANTHER" id="PTHR43649">
    <property type="entry name" value="ARABINOSE-BINDING PROTEIN-RELATED"/>
    <property type="match status" value="1"/>
</dbReference>
<dbReference type="Gene3D" id="3.40.190.10">
    <property type="entry name" value="Periplasmic binding protein-like II"/>
    <property type="match status" value="1"/>
</dbReference>
<keyword evidence="2" id="KW-0732">Signal</keyword>
<organism evidence="7 8">
    <name type="scientific">Ruania alba</name>
    <dbReference type="NCBI Taxonomy" id="648782"/>
    <lineage>
        <taxon>Bacteria</taxon>
        <taxon>Bacillati</taxon>
        <taxon>Actinomycetota</taxon>
        <taxon>Actinomycetes</taxon>
        <taxon>Micrococcales</taxon>
        <taxon>Ruaniaceae</taxon>
        <taxon>Ruania</taxon>
    </lineage>
</organism>
<dbReference type="OrthoDB" id="2515046at2"/>
<name>A0A1H5GTE2_9MICO</name>
<protein>
    <submittedName>
        <fullName evidence="7">Multiple sugar transport system substrate-binding protein</fullName>
    </submittedName>
</protein>
<proteinExistence type="predicted"/>
<dbReference type="PANTHER" id="PTHR43649:SF33">
    <property type="entry name" value="POLYGALACTURONAN_RHAMNOGALACTURONAN-BINDING PROTEIN YTCQ"/>
    <property type="match status" value="1"/>
</dbReference>
<sequence length="452" mass="49679">MLSHIRPASRGGTSKFSPSSRDLSRRRFLGAAGAATTASVLAGCAQDADDGRPVVTVWGGFESMNADLIAHFNATQDVRIRWVDNGWNLGQYYQKFMTTMHAGTGAPDVFMTDLSLVPHFVVQDYVLDLGPYGAAEDAEDYDPSVWTQLSEDEQVFAIPVDAGPLTFFHQADRLEEAGIDVPTDWDSFAAAADRVRTADDDAYLAVAGPSSWFAALIAQAGGTFFSYDLTDPTSLGITVDTEPANRVMEFWGQLLDNDLVDSTPMFTTEMDARLIRGGYWGLVSASWYSWQIESKATSTAGAWRVAGIPQWDSGTPRSGNWGGSGYAVSRTTEHPEAAAHVARTLFGGDPTAWDMALWTARLFPTRLGPRDSAEFRERPADFYGGQAVNDVYVDSSRAATIPDYSPFDRYFTDIFDQMIFQAMHGELGWSDVMAATRDRMVSYAREQAFDVY</sequence>
<reference evidence="8" key="1">
    <citation type="submission" date="2016-10" db="EMBL/GenBank/DDBJ databases">
        <authorList>
            <person name="Varghese N."/>
            <person name="Submissions S."/>
        </authorList>
    </citation>
    <scope>NUCLEOTIDE SEQUENCE [LARGE SCALE GENOMIC DNA]</scope>
    <source>
        <strain evidence="8">DSM 21368</strain>
    </source>
</reference>
<evidence type="ECO:0000313" key="8">
    <source>
        <dbReference type="Proteomes" id="UP000199220"/>
    </source>
</evidence>
<evidence type="ECO:0000256" key="2">
    <source>
        <dbReference type="ARBA" id="ARBA00022729"/>
    </source>
</evidence>
<dbReference type="EMBL" id="FNTX01000001">
    <property type="protein sequence ID" value="SEE18865.1"/>
    <property type="molecule type" value="Genomic_DNA"/>
</dbReference>
<keyword evidence="4" id="KW-0564">Palmitate</keyword>
<evidence type="ECO:0000256" key="5">
    <source>
        <dbReference type="ARBA" id="ARBA00023288"/>
    </source>
</evidence>
<keyword evidence="7" id="KW-0762">Sugar transport</keyword>
<keyword evidence="3" id="KW-0472">Membrane</keyword>
<evidence type="ECO:0000256" key="1">
    <source>
        <dbReference type="ARBA" id="ARBA00022475"/>
    </source>
</evidence>
<dbReference type="Proteomes" id="UP000199220">
    <property type="component" value="Unassembled WGS sequence"/>
</dbReference>
<dbReference type="SUPFAM" id="SSF53850">
    <property type="entry name" value="Periplasmic binding protein-like II"/>
    <property type="match status" value="1"/>
</dbReference>
<evidence type="ECO:0000313" key="7">
    <source>
        <dbReference type="EMBL" id="SEE18865.1"/>
    </source>
</evidence>
<feature type="region of interest" description="Disordered" evidence="6">
    <location>
        <begin position="1"/>
        <end position="22"/>
    </location>
</feature>
<dbReference type="AlphaFoldDB" id="A0A1H5GTE2"/>
<accession>A0A1H5GTE2</accession>
<keyword evidence="8" id="KW-1185">Reference proteome</keyword>
<evidence type="ECO:0000256" key="4">
    <source>
        <dbReference type="ARBA" id="ARBA00023139"/>
    </source>
</evidence>
<keyword evidence="1" id="KW-1003">Cell membrane</keyword>
<keyword evidence="5" id="KW-0449">Lipoprotein</keyword>
<dbReference type="Pfam" id="PF01547">
    <property type="entry name" value="SBP_bac_1"/>
    <property type="match status" value="1"/>
</dbReference>
<dbReference type="InterPro" id="IPR006059">
    <property type="entry name" value="SBP"/>
</dbReference>